<dbReference type="OrthoDB" id="766386at2759"/>
<feature type="compositionally biased region" description="Basic and acidic residues" evidence="1">
    <location>
        <begin position="34"/>
        <end position="47"/>
    </location>
</feature>
<feature type="region of interest" description="Disordered" evidence="1">
    <location>
        <begin position="652"/>
        <end position="719"/>
    </location>
</feature>
<dbReference type="AlphaFoldDB" id="A0A835ABP6"/>
<dbReference type="Proteomes" id="UP000636709">
    <property type="component" value="Unassembled WGS sequence"/>
</dbReference>
<proteinExistence type="predicted"/>
<dbReference type="InterPro" id="IPR012417">
    <property type="entry name" value="CaM-bd_dom_pln"/>
</dbReference>
<dbReference type="GO" id="GO:0005516">
    <property type="term" value="F:calmodulin binding"/>
    <property type="evidence" value="ECO:0007669"/>
    <property type="project" value="InterPro"/>
</dbReference>
<feature type="compositionally biased region" description="Basic residues" evidence="1">
    <location>
        <begin position="48"/>
        <end position="59"/>
    </location>
</feature>
<dbReference type="Pfam" id="PF07839">
    <property type="entry name" value="CaM_binding"/>
    <property type="match status" value="1"/>
</dbReference>
<dbReference type="EMBL" id="JACEFO010002416">
    <property type="protein sequence ID" value="KAF8661104.1"/>
    <property type="molecule type" value="Genomic_DNA"/>
</dbReference>
<evidence type="ECO:0000259" key="2">
    <source>
        <dbReference type="SMART" id="SM01054"/>
    </source>
</evidence>
<keyword evidence="4" id="KW-1185">Reference proteome</keyword>
<gene>
    <name evidence="3" type="ORF">HU200_057210</name>
</gene>
<dbReference type="PANTHER" id="PTHR33349:SF6">
    <property type="entry name" value="EXPRESSED PROTEIN"/>
    <property type="match status" value="1"/>
</dbReference>
<protein>
    <recommendedName>
        <fullName evidence="2">Calmodulin-binding domain-containing protein</fullName>
    </recommendedName>
</protein>
<accession>A0A835ABP6</accession>
<name>A0A835ABP6_9POAL</name>
<organism evidence="3 4">
    <name type="scientific">Digitaria exilis</name>
    <dbReference type="NCBI Taxonomy" id="1010633"/>
    <lineage>
        <taxon>Eukaryota</taxon>
        <taxon>Viridiplantae</taxon>
        <taxon>Streptophyta</taxon>
        <taxon>Embryophyta</taxon>
        <taxon>Tracheophyta</taxon>
        <taxon>Spermatophyta</taxon>
        <taxon>Magnoliopsida</taxon>
        <taxon>Liliopsida</taxon>
        <taxon>Poales</taxon>
        <taxon>Poaceae</taxon>
        <taxon>PACMAD clade</taxon>
        <taxon>Panicoideae</taxon>
        <taxon>Panicodae</taxon>
        <taxon>Paniceae</taxon>
        <taxon>Anthephorinae</taxon>
        <taxon>Digitaria</taxon>
    </lineage>
</organism>
<feature type="compositionally biased region" description="Basic and acidic residues" evidence="1">
    <location>
        <begin position="149"/>
        <end position="164"/>
    </location>
</feature>
<feature type="domain" description="Calmodulin-binding" evidence="2">
    <location>
        <begin position="401"/>
        <end position="507"/>
    </location>
</feature>
<comment type="caution">
    <text evidence="3">The sequence shown here is derived from an EMBL/GenBank/DDBJ whole genome shotgun (WGS) entry which is preliminary data.</text>
</comment>
<evidence type="ECO:0000313" key="4">
    <source>
        <dbReference type="Proteomes" id="UP000636709"/>
    </source>
</evidence>
<feature type="region of interest" description="Disordered" evidence="1">
    <location>
        <begin position="609"/>
        <end position="640"/>
    </location>
</feature>
<feature type="region of interest" description="Disordered" evidence="1">
    <location>
        <begin position="122"/>
        <end position="192"/>
    </location>
</feature>
<feature type="compositionally biased region" description="Polar residues" evidence="1">
    <location>
        <begin position="1"/>
        <end position="11"/>
    </location>
</feature>
<evidence type="ECO:0000256" key="1">
    <source>
        <dbReference type="SAM" id="MobiDB-lite"/>
    </source>
</evidence>
<evidence type="ECO:0000313" key="3">
    <source>
        <dbReference type="EMBL" id="KAF8661104.1"/>
    </source>
</evidence>
<reference evidence="3" key="1">
    <citation type="submission" date="2020-07" db="EMBL/GenBank/DDBJ databases">
        <title>Genome sequence and genetic diversity analysis of an under-domesticated orphan crop, white fonio (Digitaria exilis).</title>
        <authorList>
            <person name="Bennetzen J.L."/>
            <person name="Chen S."/>
            <person name="Ma X."/>
            <person name="Wang X."/>
            <person name="Yssel A.E.J."/>
            <person name="Chaluvadi S.R."/>
            <person name="Johnson M."/>
            <person name="Gangashetty P."/>
            <person name="Hamidou F."/>
            <person name="Sanogo M.D."/>
            <person name="Zwaenepoel A."/>
            <person name="Wallace J."/>
            <person name="Van De Peer Y."/>
            <person name="Van Deynze A."/>
        </authorList>
    </citation>
    <scope>NUCLEOTIDE SEQUENCE</scope>
    <source>
        <tissue evidence="3">Leaves</tissue>
    </source>
</reference>
<feature type="region of interest" description="Disordered" evidence="1">
    <location>
        <begin position="1"/>
        <end position="70"/>
    </location>
</feature>
<sequence length="719" mass="79477">MAPQVTKSMGLSTPPHHHSSGVSPVPGYLRPPAGHHDDEFEDKEMMTTKKKKPHPKPRKQQPAESQSRMMVKVRSVFRRHVGDSSRADKAAAVTDVGEAKGVGGTVHVEWKDIVAYDTATAPLPDVPHGSPPHPDKISTTIDGLAGSGDAKKKEDVNKEKKPHDQATITGQADGVETEATQDESLDKKANTDGLIESPVGGVVWILGKKKKKKPTSLLVGKMVTMDQEVLHGYEILSPSLMQSHTPLLHNLEGEMAHSAERAKKPCSLNEEEYAAVVAAETSRPIPAHRRVKSMSINSQSVWYPITRQASKNLAVTFKPRSRSTRALIAPPEEEEKPVVAEEAKRAKSPCSLDEEEYADVVVAETTRPIPAHRRAKSMSISNRSVWYPIARQTSKNSVVTFKLQSRSTKTLIAPSEEQEKSTTARMRSRRVEDASSGSTGDRGTHLRIRSFRRQGLGDGGFVVPAVTLRHQKTLEKKKSQMLYNNVIEETTSKLVKTRKSRVKALVDCYCRRRQLTTEKGCRLQRWEEGSWRFPDACAGELQTAVPWEFLSDPAKGAWARRSSGGWLAARRHDSNANQPASQMARTARLTLLAPSGLPIRHTPRPLRIRWAPHRRRRRRRRSPAVFDLLRPPIPDHPHHPFAIKQRTTTHRRFPFLTGSPPTPGGGPCDASGEPSHSSEPASKKGETLVGNSRSCPASSAFLGAHGARRLKPSQPAQQR</sequence>
<dbReference type="PANTHER" id="PTHR33349">
    <property type="entry name" value="EMB|CAB62594.1"/>
    <property type="match status" value="1"/>
</dbReference>
<dbReference type="SMART" id="SM01054">
    <property type="entry name" value="CaM_binding"/>
    <property type="match status" value="1"/>
</dbReference>
<feature type="compositionally biased region" description="Basic residues" evidence="1">
    <location>
        <begin position="609"/>
        <end position="622"/>
    </location>
</feature>
<feature type="region of interest" description="Disordered" evidence="1">
    <location>
        <begin position="410"/>
        <end position="444"/>
    </location>
</feature>